<dbReference type="SUPFAM" id="SSF82109">
    <property type="entry name" value="MIR domain"/>
    <property type="match status" value="1"/>
</dbReference>
<reference evidence="3" key="1">
    <citation type="submission" date="2021-06" db="EMBL/GenBank/DDBJ databases">
        <authorList>
            <person name="Kallberg Y."/>
            <person name="Tangrot J."/>
            <person name="Rosling A."/>
        </authorList>
    </citation>
    <scope>NUCLEOTIDE SEQUENCE</scope>
    <source>
        <strain evidence="3">UK204</strain>
    </source>
</reference>
<organism evidence="3 4">
    <name type="scientific">Funneliformis caledonium</name>
    <dbReference type="NCBI Taxonomy" id="1117310"/>
    <lineage>
        <taxon>Eukaryota</taxon>
        <taxon>Fungi</taxon>
        <taxon>Fungi incertae sedis</taxon>
        <taxon>Mucoromycota</taxon>
        <taxon>Glomeromycotina</taxon>
        <taxon>Glomeromycetes</taxon>
        <taxon>Glomerales</taxon>
        <taxon>Glomeraceae</taxon>
        <taxon>Funneliformis</taxon>
    </lineage>
</organism>
<keyword evidence="4" id="KW-1185">Reference proteome</keyword>
<dbReference type="InterPro" id="IPR036300">
    <property type="entry name" value="MIR_dom_sf"/>
</dbReference>
<dbReference type="InterPro" id="IPR016093">
    <property type="entry name" value="MIR_motif"/>
</dbReference>
<comment type="caution">
    <text evidence="3">The sequence shown here is derived from an EMBL/GenBank/DDBJ whole genome shotgun (WGS) entry which is preliminary data.</text>
</comment>
<dbReference type="AlphaFoldDB" id="A0A9N9JFU5"/>
<proteinExistence type="predicted"/>
<sequence length="100" mass="11068">AVCNGRELNLKNDIFIVIEACGTSINTGDPVPFNSTIGFKHQAKEEGILHSHSINIPDSKHQQVTIWSGRDGNDDWVIRRYGSKDDAGYFSNGEIISLTH</sequence>
<feature type="non-terminal residue" evidence="3">
    <location>
        <position position="100"/>
    </location>
</feature>
<evidence type="ECO:0000259" key="2">
    <source>
        <dbReference type="PROSITE" id="PS50919"/>
    </source>
</evidence>
<accession>A0A9N9JFU5</accession>
<dbReference type="OrthoDB" id="5588846at2759"/>
<dbReference type="Gene3D" id="2.80.10.50">
    <property type="match status" value="1"/>
</dbReference>
<evidence type="ECO:0000313" key="3">
    <source>
        <dbReference type="EMBL" id="CAG8777075.1"/>
    </source>
</evidence>
<gene>
    <name evidence="3" type="ORF">FCALED_LOCUS17890</name>
</gene>
<evidence type="ECO:0000256" key="1">
    <source>
        <dbReference type="ARBA" id="ARBA00022737"/>
    </source>
</evidence>
<protein>
    <submittedName>
        <fullName evidence="3">9607_t:CDS:1</fullName>
    </submittedName>
</protein>
<keyword evidence="1" id="KW-0677">Repeat</keyword>
<evidence type="ECO:0000313" key="4">
    <source>
        <dbReference type="Proteomes" id="UP000789570"/>
    </source>
</evidence>
<name>A0A9N9JFU5_9GLOM</name>
<dbReference type="EMBL" id="CAJVPQ010030583">
    <property type="protein sequence ID" value="CAG8777075.1"/>
    <property type="molecule type" value="Genomic_DNA"/>
</dbReference>
<feature type="domain" description="MIR" evidence="2">
    <location>
        <begin position="28"/>
        <end position="81"/>
    </location>
</feature>
<dbReference type="Proteomes" id="UP000789570">
    <property type="component" value="Unassembled WGS sequence"/>
</dbReference>
<dbReference type="PROSITE" id="PS50919">
    <property type="entry name" value="MIR"/>
    <property type="match status" value="1"/>
</dbReference>
<feature type="non-terminal residue" evidence="3">
    <location>
        <position position="1"/>
    </location>
</feature>